<evidence type="ECO:0000313" key="5">
    <source>
        <dbReference type="EMBL" id="GFH32610.1"/>
    </source>
</evidence>
<dbReference type="GO" id="GO:1990904">
    <property type="term" value="C:ribonucleoprotein complex"/>
    <property type="evidence" value="ECO:0007669"/>
    <property type="project" value="UniProtKB-KW"/>
</dbReference>
<evidence type="ECO:0000256" key="1">
    <source>
        <dbReference type="ARBA" id="ARBA00009106"/>
    </source>
</evidence>
<feature type="non-terminal residue" evidence="5">
    <location>
        <position position="1"/>
    </location>
</feature>
<organism evidence="5 6">
    <name type="scientific">Haematococcus lacustris</name>
    <name type="common">Green alga</name>
    <name type="synonym">Haematococcus pluvialis</name>
    <dbReference type="NCBI Taxonomy" id="44745"/>
    <lineage>
        <taxon>Eukaryota</taxon>
        <taxon>Viridiplantae</taxon>
        <taxon>Chlorophyta</taxon>
        <taxon>core chlorophytes</taxon>
        <taxon>Chlorophyceae</taxon>
        <taxon>CS clade</taxon>
        <taxon>Chlamydomonadales</taxon>
        <taxon>Haematococcaceae</taxon>
        <taxon>Haematococcus</taxon>
    </lineage>
</organism>
<accession>A0A6A0AI92</accession>
<evidence type="ECO:0000256" key="2">
    <source>
        <dbReference type="ARBA" id="ARBA00022980"/>
    </source>
</evidence>
<dbReference type="GO" id="GO:0005840">
    <property type="term" value="C:ribosome"/>
    <property type="evidence" value="ECO:0007669"/>
    <property type="project" value="UniProtKB-KW"/>
</dbReference>
<dbReference type="Proteomes" id="UP000485058">
    <property type="component" value="Unassembled WGS sequence"/>
</dbReference>
<dbReference type="InterPro" id="IPR036388">
    <property type="entry name" value="WH-like_DNA-bd_sf"/>
</dbReference>
<protein>
    <recommendedName>
        <fullName evidence="4">40S ribosomal protein S25</fullName>
    </recommendedName>
</protein>
<keyword evidence="3 4" id="KW-0687">Ribonucleoprotein</keyword>
<dbReference type="Pfam" id="PF03297">
    <property type="entry name" value="Ribosomal_S25"/>
    <property type="match status" value="1"/>
</dbReference>
<dbReference type="InterPro" id="IPR004977">
    <property type="entry name" value="Ribosomal_eS25"/>
</dbReference>
<name>A0A6A0AI92_HAELA</name>
<gene>
    <name evidence="5" type="ORF">HaLaN_31855</name>
</gene>
<comment type="caution">
    <text evidence="5">The sequence shown here is derived from an EMBL/GenBank/DDBJ whole genome shotgun (WGS) entry which is preliminary data.</text>
</comment>
<dbReference type="Gene3D" id="1.10.10.10">
    <property type="entry name" value="Winged helix-like DNA-binding domain superfamily/Winged helix DNA-binding domain"/>
    <property type="match status" value="1"/>
</dbReference>
<keyword evidence="6" id="KW-1185">Reference proteome</keyword>
<keyword evidence="2 4" id="KW-0689">Ribosomal protein</keyword>
<evidence type="ECO:0000256" key="4">
    <source>
        <dbReference type="RuleBase" id="RU366057"/>
    </source>
</evidence>
<sequence length="96" mass="10604">MLAPMLYCNNRSKGKNKEKVNNLVLFDQPTYDKLLAEAPKWKMISQSIMSDRMRIGGSLARAAIQELAAKGLIRPVVKHAKQLIYTRASGDASAAT</sequence>
<reference evidence="5 6" key="1">
    <citation type="submission" date="2020-02" db="EMBL/GenBank/DDBJ databases">
        <title>Draft genome sequence of Haematococcus lacustris strain NIES-144.</title>
        <authorList>
            <person name="Morimoto D."/>
            <person name="Nakagawa S."/>
            <person name="Yoshida T."/>
            <person name="Sawayama S."/>
        </authorList>
    </citation>
    <scope>NUCLEOTIDE SEQUENCE [LARGE SCALE GENOMIC DNA]</scope>
    <source>
        <strain evidence="5 6">NIES-144</strain>
    </source>
</reference>
<proteinExistence type="inferred from homology"/>
<evidence type="ECO:0000256" key="3">
    <source>
        <dbReference type="ARBA" id="ARBA00023274"/>
    </source>
</evidence>
<evidence type="ECO:0000313" key="6">
    <source>
        <dbReference type="Proteomes" id="UP000485058"/>
    </source>
</evidence>
<dbReference type="AlphaFoldDB" id="A0A6A0AI92"/>
<dbReference type="PANTHER" id="PTHR12850">
    <property type="entry name" value="40S RIBOSOMAL PROTEIN S25"/>
    <property type="match status" value="1"/>
</dbReference>
<feature type="non-terminal residue" evidence="5">
    <location>
        <position position="96"/>
    </location>
</feature>
<dbReference type="EMBL" id="BLLF01006863">
    <property type="protein sequence ID" value="GFH32610.1"/>
    <property type="molecule type" value="Genomic_DNA"/>
</dbReference>
<comment type="similarity">
    <text evidence="1 4">Belongs to the eukaryotic ribosomal protein eS25 family.</text>
</comment>